<sequence length="157" mass="18148">MKTFNNASVQTLWNNFVKANPEHKNYNRPEAWYFCDNQTDADTCVSLVVQGVKQATSTSLWWFKTYGYAFPNVGDLNIVTNWNGEAKAIIKTIKIEHVPYNKISANYAKLEGEGDKSLAYWQKVHWAYYTREMAVKGDQPSQNMIIICEQFKTIFTI</sequence>
<dbReference type="OrthoDB" id="9807542at2"/>
<evidence type="ECO:0000313" key="4">
    <source>
        <dbReference type="Proteomes" id="UP000032361"/>
    </source>
</evidence>
<dbReference type="PANTHER" id="PTHR39203">
    <property type="entry name" value="CYTOPLASMIC PROTEIN-RELATED"/>
    <property type="match status" value="1"/>
</dbReference>
<evidence type="ECO:0000313" key="3">
    <source>
        <dbReference type="EMBL" id="KJD32244.1"/>
    </source>
</evidence>
<dbReference type="SMART" id="SM01022">
    <property type="entry name" value="ASCH"/>
    <property type="match status" value="1"/>
</dbReference>
<dbReference type="PANTHER" id="PTHR39203:SF1">
    <property type="entry name" value="CYTOPLASMIC PROTEIN"/>
    <property type="match status" value="1"/>
</dbReference>
<feature type="domain" description="ASCH" evidence="1">
    <location>
        <begin position="32"/>
        <end position="155"/>
    </location>
</feature>
<dbReference type="InterPro" id="IPR009326">
    <property type="entry name" value="DUF984"/>
</dbReference>
<dbReference type="RefSeq" id="WP_044626725.1">
    <property type="nucleotide sequence ID" value="NZ_JTDV01000010.1"/>
</dbReference>
<protein>
    <submittedName>
        <fullName evidence="3">RNA-binding protein</fullName>
    </submittedName>
</protein>
<gene>
    <name evidence="2" type="ORF">PK35_10745</name>
    <name evidence="3" type="ORF">PK35_11630</name>
</gene>
<dbReference type="SUPFAM" id="SSF88697">
    <property type="entry name" value="PUA domain-like"/>
    <property type="match status" value="1"/>
</dbReference>
<dbReference type="PIRSF" id="PIRSF021320">
    <property type="entry name" value="DUF984"/>
    <property type="match status" value="1"/>
</dbReference>
<dbReference type="Gene3D" id="3.10.400.10">
    <property type="entry name" value="Sulfate adenylyltransferase"/>
    <property type="match status" value="1"/>
</dbReference>
<dbReference type="InterPro" id="IPR015947">
    <property type="entry name" value="PUA-like_sf"/>
</dbReference>
<dbReference type="EMBL" id="JTDV01000010">
    <property type="protein sequence ID" value="KJD32244.1"/>
    <property type="molecule type" value="Genomic_DNA"/>
</dbReference>
<dbReference type="Proteomes" id="UP000032361">
    <property type="component" value="Unassembled WGS sequence"/>
</dbReference>
<reference evidence="3 4" key="1">
    <citation type="journal article" date="2015" name="Antonie Van Leeuwenhoek">
        <title>Tamlana nanhaiensis sp. nov., isolated from surface seawater collected from the South China Sea.</title>
        <authorList>
            <person name="Liu X."/>
            <person name="Lai Q."/>
            <person name="Du Y."/>
            <person name="Li G."/>
            <person name="Sun F."/>
            <person name="Shao Z."/>
        </authorList>
    </citation>
    <scope>NUCLEOTIDE SEQUENCE [LARGE SCALE GENOMIC DNA]</scope>
    <source>
        <strain evidence="3 4">FHC16</strain>
    </source>
</reference>
<comment type="caution">
    <text evidence="3">The sequence shown here is derived from an EMBL/GenBank/DDBJ whole genome shotgun (WGS) entry which is preliminary data.</text>
</comment>
<dbReference type="InterPro" id="IPR007374">
    <property type="entry name" value="ASCH_domain"/>
</dbReference>
<evidence type="ECO:0000313" key="2">
    <source>
        <dbReference type="EMBL" id="KJD32082.1"/>
    </source>
</evidence>
<proteinExistence type="predicted"/>
<organism evidence="3 4">
    <name type="scientific">Neotamlana nanhaiensis</name>
    <dbReference type="NCBI Taxonomy" id="1382798"/>
    <lineage>
        <taxon>Bacteria</taxon>
        <taxon>Pseudomonadati</taxon>
        <taxon>Bacteroidota</taxon>
        <taxon>Flavobacteriia</taxon>
        <taxon>Flavobacteriales</taxon>
        <taxon>Flavobacteriaceae</taxon>
        <taxon>Neotamlana</taxon>
    </lineage>
</organism>
<name>A0A0D7VZP7_9FLAO</name>
<evidence type="ECO:0000259" key="1">
    <source>
        <dbReference type="SMART" id="SM01022"/>
    </source>
</evidence>
<dbReference type="Pfam" id="PF04266">
    <property type="entry name" value="ASCH"/>
    <property type="match status" value="1"/>
</dbReference>
<dbReference type="CDD" id="cd06553">
    <property type="entry name" value="ASCH_Ef3133_like"/>
    <property type="match status" value="1"/>
</dbReference>
<dbReference type="EMBL" id="JTDV01000010">
    <property type="protein sequence ID" value="KJD32082.1"/>
    <property type="molecule type" value="Genomic_DNA"/>
</dbReference>
<keyword evidence="4" id="KW-1185">Reference proteome</keyword>
<dbReference type="PATRIC" id="fig|1382798.3.peg.706"/>
<accession>A0A0D7VZP7</accession>
<dbReference type="AlphaFoldDB" id="A0A0D7VZP7"/>